<evidence type="ECO:0000256" key="4">
    <source>
        <dbReference type="ARBA" id="ARBA00022840"/>
    </source>
</evidence>
<gene>
    <name evidence="6" type="ORF">D0T11_16865</name>
</gene>
<dbReference type="EMBL" id="QYCN01000031">
    <property type="protein sequence ID" value="RIY07213.1"/>
    <property type="molecule type" value="Genomic_DNA"/>
</dbReference>
<dbReference type="SUPFAM" id="SSF52540">
    <property type="entry name" value="P-loop containing nucleoside triphosphate hydrolases"/>
    <property type="match status" value="1"/>
</dbReference>
<dbReference type="RefSeq" id="WP_119656981.1">
    <property type="nucleotide sequence ID" value="NZ_JBHUOI010000012.1"/>
</dbReference>
<dbReference type="InterPro" id="IPR003593">
    <property type="entry name" value="AAA+_ATPase"/>
</dbReference>
<dbReference type="GO" id="GO:0016887">
    <property type="term" value="F:ATP hydrolysis activity"/>
    <property type="evidence" value="ECO:0007669"/>
    <property type="project" value="InterPro"/>
</dbReference>
<dbReference type="Pfam" id="PF00005">
    <property type="entry name" value="ABC_tran"/>
    <property type="match status" value="1"/>
</dbReference>
<dbReference type="SMART" id="SM00382">
    <property type="entry name" value="AAA"/>
    <property type="match status" value="1"/>
</dbReference>
<reference evidence="6 7" key="2">
    <citation type="submission" date="2019-01" db="EMBL/GenBank/DDBJ databases">
        <title>Hymenobacter humicola sp. nov., isolated from soils in Antarctica.</title>
        <authorList>
            <person name="Sedlacek I."/>
            <person name="Holochova P."/>
            <person name="Kralova S."/>
            <person name="Pantucek R."/>
            <person name="Stankova E."/>
            <person name="Vrbovska V."/>
            <person name="Kristofova L."/>
            <person name="Svec P."/>
            <person name="Busse H.-J."/>
        </authorList>
    </citation>
    <scope>NUCLEOTIDE SEQUENCE [LARGE SCALE GENOMIC DNA]</scope>
    <source>
        <strain evidence="6 7">CCM 8852</strain>
    </source>
</reference>
<dbReference type="InterPro" id="IPR015860">
    <property type="entry name" value="ABC_transpr_TagH-like"/>
</dbReference>
<evidence type="ECO:0000256" key="2">
    <source>
        <dbReference type="ARBA" id="ARBA00022448"/>
    </source>
</evidence>
<dbReference type="PROSITE" id="PS50893">
    <property type="entry name" value="ABC_TRANSPORTER_2"/>
    <property type="match status" value="1"/>
</dbReference>
<dbReference type="GO" id="GO:0016020">
    <property type="term" value="C:membrane"/>
    <property type="evidence" value="ECO:0007669"/>
    <property type="project" value="InterPro"/>
</dbReference>
<dbReference type="InterPro" id="IPR003439">
    <property type="entry name" value="ABC_transporter-like_ATP-bd"/>
</dbReference>
<dbReference type="PANTHER" id="PTHR46743">
    <property type="entry name" value="TEICHOIC ACIDS EXPORT ATP-BINDING PROTEIN TAGH"/>
    <property type="match status" value="1"/>
</dbReference>
<comment type="caution">
    <text evidence="6">The sequence shown here is derived from an EMBL/GenBank/DDBJ whole genome shotgun (WGS) entry which is preliminary data.</text>
</comment>
<dbReference type="InterPro" id="IPR027417">
    <property type="entry name" value="P-loop_NTPase"/>
</dbReference>
<name>A0A418QPT8_9BACT</name>
<evidence type="ECO:0000256" key="1">
    <source>
        <dbReference type="ARBA" id="ARBA00005417"/>
    </source>
</evidence>
<dbReference type="Pfam" id="PF14524">
    <property type="entry name" value="Wzt_C"/>
    <property type="match status" value="1"/>
</dbReference>
<organism evidence="6 7">
    <name type="scientific">Hymenobacter rubripertinctus</name>
    <dbReference type="NCBI Taxonomy" id="2029981"/>
    <lineage>
        <taxon>Bacteria</taxon>
        <taxon>Pseudomonadati</taxon>
        <taxon>Bacteroidota</taxon>
        <taxon>Cytophagia</taxon>
        <taxon>Cytophagales</taxon>
        <taxon>Hymenobacteraceae</taxon>
        <taxon>Hymenobacter</taxon>
    </lineage>
</organism>
<evidence type="ECO:0000313" key="7">
    <source>
        <dbReference type="Proteomes" id="UP000284250"/>
    </source>
</evidence>
<accession>A0A418QPT8</accession>
<keyword evidence="2" id="KW-0813">Transport</keyword>
<dbReference type="GO" id="GO:0005524">
    <property type="term" value="F:ATP binding"/>
    <property type="evidence" value="ECO:0007669"/>
    <property type="project" value="UniProtKB-KW"/>
</dbReference>
<sequence>MISAPEAAPDFPVIQVRKLAKKFCTRLRTSLWYGLRDIVAEAWPWSRPRTASLREHEFWSLQDVSFELRRGEALAIVGANGAGKSTLLKLLNGLIKPDGGTIRLRGQVGALIELGVGLDPVLSGRENIFVRAALFGFSRTQVNPVFSQIEEFAGLGDAIDMPVQFYSSGMVARLAYAVAIHLRPDILLVDEVLAVGDMDFQRKCINHMLAYLAAGGSVVLVSHNPYHIQAVCQRGILLEHGRVAFAGSGLETLDRYFAQQHQLPATRGTGPTTGRPVVIEALTMTGEATPAVVAGGPLRLRVDYQAQQAYEAVGWAFYIWTNDGLTCITGGLRLEPVRLAAGQHQLCCTVPQLPLTAGQYVVKVAIFELHSQQPLALLGWEDAPVPLQVQGELTLEKSFQTMLQQLVTIPVKWGDEQLGVH</sequence>
<protein>
    <submittedName>
        <fullName evidence="6">ABC transporter ATP-binding protein</fullName>
    </submittedName>
</protein>
<dbReference type="Gene3D" id="3.40.50.300">
    <property type="entry name" value="P-loop containing nucleotide triphosphate hydrolases"/>
    <property type="match status" value="1"/>
</dbReference>
<feature type="domain" description="ABC transporter" evidence="5">
    <location>
        <begin position="46"/>
        <end position="265"/>
    </location>
</feature>
<dbReference type="OrthoDB" id="9785229at2"/>
<dbReference type="Proteomes" id="UP000284250">
    <property type="component" value="Unassembled WGS sequence"/>
</dbReference>
<evidence type="ECO:0000256" key="3">
    <source>
        <dbReference type="ARBA" id="ARBA00022741"/>
    </source>
</evidence>
<comment type="similarity">
    <text evidence="1">Belongs to the ABC transporter superfamily.</text>
</comment>
<dbReference type="InterPro" id="IPR029439">
    <property type="entry name" value="Wzt_C"/>
</dbReference>
<dbReference type="InterPro" id="IPR050683">
    <property type="entry name" value="Bact_Polysacc_Export_ATP-bd"/>
</dbReference>
<evidence type="ECO:0000259" key="5">
    <source>
        <dbReference type="PROSITE" id="PS50893"/>
    </source>
</evidence>
<evidence type="ECO:0000313" key="6">
    <source>
        <dbReference type="EMBL" id="RIY07213.1"/>
    </source>
</evidence>
<keyword evidence="3" id="KW-0547">Nucleotide-binding</keyword>
<keyword evidence="4 6" id="KW-0067">ATP-binding</keyword>
<proteinExistence type="inferred from homology"/>
<dbReference type="PANTHER" id="PTHR46743:SF2">
    <property type="entry name" value="TEICHOIC ACIDS EXPORT ATP-BINDING PROTEIN TAGH"/>
    <property type="match status" value="1"/>
</dbReference>
<dbReference type="CDD" id="cd03220">
    <property type="entry name" value="ABC_KpsT_Wzt"/>
    <property type="match status" value="1"/>
</dbReference>
<dbReference type="AlphaFoldDB" id="A0A418QPT8"/>
<dbReference type="GO" id="GO:0140359">
    <property type="term" value="F:ABC-type transporter activity"/>
    <property type="evidence" value="ECO:0007669"/>
    <property type="project" value="InterPro"/>
</dbReference>
<keyword evidence="7" id="KW-1185">Reference proteome</keyword>
<reference evidence="6 7" key="1">
    <citation type="submission" date="2018-09" db="EMBL/GenBank/DDBJ databases">
        <authorList>
            <person name="Zeman M."/>
            <person name="Pardy F."/>
        </authorList>
    </citation>
    <scope>NUCLEOTIDE SEQUENCE [LARGE SCALE GENOMIC DNA]</scope>
    <source>
        <strain evidence="6 7">CCM 8852</strain>
    </source>
</reference>
<dbReference type="Gene3D" id="2.70.50.60">
    <property type="entry name" value="abc- transporter (atp binding component) like domain"/>
    <property type="match status" value="1"/>
</dbReference>
<dbReference type="CDD" id="cd10147">
    <property type="entry name" value="Wzt_C-like"/>
    <property type="match status" value="1"/>
</dbReference>